<protein>
    <submittedName>
        <fullName evidence="2">Uncharacterized protein</fullName>
    </submittedName>
</protein>
<evidence type="ECO:0000313" key="2">
    <source>
        <dbReference type="EMBL" id="KAG0499128.1"/>
    </source>
</evidence>
<name>A0A835S884_VANPL</name>
<sequence>MDHWYTAGALFHHLFYRFCSINFRQSLSCSLESPYRSKISIYCREMEEYLQNLRHLRSQMNDIEEAAAKRSVEEQKQKTSIEALEKDLHSVESETTHLNIESKEMENERALICQQISEKQKKLLSLDDEAHTLLQSIELLRQEIIHVSAKLEERSCYFSKIMEESVFKLQQKLDWLNSFTLQMASGNQGKKNASRKAKYEELKTRKNELNEEKHKSELLRVQLEQKSEAFTPAIKELDLEALQEEHKALLADVSGEIDYLNSLMEQIKQLKSVSHEVKCQCGEQYKVELMDYEIVL</sequence>
<feature type="coiled-coil region" evidence="1">
    <location>
        <begin position="192"/>
        <end position="226"/>
    </location>
</feature>
<evidence type="ECO:0000313" key="3">
    <source>
        <dbReference type="Proteomes" id="UP000636800"/>
    </source>
</evidence>
<reference evidence="2 3" key="1">
    <citation type="journal article" date="2020" name="Nat. Food">
        <title>A phased Vanilla planifolia genome enables genetic improvement of flavour and production.</title>
        <authorList>
            <person name="Hasing T."/>
            <person name="Tang H."/>
            <person name="Brym M."/>
            <person name="Khazi F."/>
            <person name="Huang T."/>
            <person name="Chambers A.H."/>
        </authorList>
    </citation>
    <scope>NUCLEOTIDE SEQUENCE [LARGE SCALE GENOMIC DNA]</scope>
    <source>
        <tissue evidence="2">Leaf</tissue>
    </source>
</reference>
<dbReference type="EMBL" id="JADCNL010000001">
    <property type="protein sequence ID" value="KAG0499128.1"/>
    <property type="molecule type" value="Genomic_DNA"/>
</dbReference>
<dbReference type="PANTHER" id="PTHR38353:SF2">
    <property type="entry name" value="TROPOMYOSIN"/>
    <property type="match status" value="1"/>
</dbReference>
<keyword evidence="1" id="KW-0175">Coiled coil</keyword>
<dbReference type="OrthoDB" id="10248475at2759"/>
<dbReference type="Proteomes" id="UP000636800">
    <property type="component" value="Chromosome 1"/>
</dbReference>
<keyword evidence="3" id="KW-1185">Reference proteome</keyword>
<dbReference type="AlphaFoldDB" id="A0A835S884"/>
<dbReference type="PANTHER" id="PTHR38353">
    <property type="entry name" value="TROPOMYOSIN"/>
    <property type="match status" value="1"/>
</dbReference>
<organism evidence="2 3">
    <name type="scientific">Vanilla planifolia</name>
    <name type="common">Vanilla</name>
    <dbReference type="NCBI Taxonomy" id="51239"/>
    <lineage>
        <taxon>Eukaryota</taxon>
        <taxon>Viridiplantae</taxon>
        <taxon>Streptophyta</taxon>
        <taxon>Embryophyta</taxon>
        <taxon>Tracheophyta</taxon>
        <taxon>Spermatophyta</taxon>
        <taxon>Magnoliopsida</taxon>
        <taxon>Liliopsida</taxon>
        <taxon>Asparagales</taxon>
        <taxon>Orchidaceae</taxon>
        <taxon>Vanilloideae</taxon>
        <taxon>Vanilleae</taxon>
        <taxon>Vanilla</taxon>
    </lineage>
</organism>
<comment type="caution">
    <text evidence="2">The sequence shown here is derived from an EMBL/GenBank/DDBJ whole genome shotgun (WGS) entry which is preliminary data.</text>
</comment>
<gene>
    <name evidence="2" type="ORF">HPP92_003819</name>
</gene>
<feature type="coiled-coil region" evidence="1">
    <location>
        <begin position="46"/>
        <end position="101"/>
    </location>
</feature>
<accession>A0A835S884</accession>
<proteinExistence type="predicted"/>
<evidence type="ECO:0000256" key="1">
    <source>
        <dbReference type="SAM" id="Coils"/>
    </source>
</evidence>